<dbReference type="InParanoid" id="F4RBN8"/>
<dbReference type="AlphaFoldDB" id="F4RBN8"/>
<dbReference type="RefSeq" id="XP_007406432.1">
    <property type="nucleotide sequence ID" value="XM_007406370.1"/>
</dbReference>
<dbReference type="KEGG" id="mlr:MELLADRAFT_123862"/>
<evidence type="ECO:0000256" key="1">
    <source>
        <dbReference type="SAM" id="Phobius"/>
    </source>
</evidence>
<keyword evidence="3" id="KW-1185">Reference proteome</keyword>
<dbReference type="GeneID" id="18926505"/>
<sequence length="147" mass="16428">MSWNRASPILYLALVFLLVGDLGLYIFADANAIDCNFVWDRPSANNQWMHHWDTQSPGVINIYACLWCGRADGSLPSAYDCIGPTPLTTTGSFDCDAGMEFDSNNALRPIVCYHTFGKDVQTFHCKTRHLDQQCPENKCTNIGSRSD</sequence>
<keyword evidence="1" id="KW-0472">Membrane</keyword>
<dbReference type="Proteomes" id="UP000001072">
    <property type="component" value="Unassembled WGS sequence"/>
</dbReference>
<name>F4RBN8_MELLP</name>
<keyword evidence="1" id="KW-0812">Transmembrane</keyword>
<gene>
    <name evidence="2" type="ORF">MELLADRAFT_123862</name>
</gene>
<dbReference type="EMBL" id="GL883095">
    <property type="protein sequence ID" value="EGG10131.1"/>
    <property type="molecule type" value="Genomic_DNA"/>
</dbReference>
<organism evidence="3">
    <name type="scientific">Melampsora larici-populina (strain 98AG31 / pathotype 3-4-7)</name>
    <name type="common">Poplar leaf rust fungus</name>
    <dbReference type="NCBI Taxonomy" id="747676"/>
    <lineage>
        <taxon>Eukaryota</taxon>
        <taxon>Fungi</taxon>
        <taxon>Dikarya</taxon>
        <taxon>Basidiomycota</taxon>
        <taxon>Pucciniomycotina</taxon>
        <taxon>Pucciniomycetes</taxon>
        <taxon>Pucciniales</taxon>
        <taxon>Melampsoraceae</taxon>
        <taxon>Melampsora</taxon>
    </lineage>
</organism>
<dbReference type="HOGENOM" id="CLU_1740947_0_0_1"/>
<protein>
    <submittedName>
        <fullName evidence="2">Secreted protein</fullName>
    </submittedName>
</protein>
<dbReference type="VEuPathDB" id="FungiDB:MELLADRAFT_123862"/>
<evidence type="ECO:0000313" key="2">
    <source>
        <dbReference type="EMBL" id="EGG10131.1"/>
    </source>
</evidence>
<keyword evidence="1" id="KW-1133">Transmembrane helix</keyword>
<proteinExistence type="predicted"/>
<evidence type="ECO:0000313" key="3">
    <source>
        <dbReference type="Proteomes" id="UP000001072"/>
    </source>
</evidence>
<accession>F4RBN8</accession>
<feature type="transmembrane region" description="Helical" evidence="1">
    <location>
        <begin position="9"/>
        <end position="28"/>
    </location>
</feature>
<reference evidence="3" key="1">
    <citation type="journal article" date="2011" name="Proc. Natl. Acad. Sci. U.S.A.">
        <title>Obligate biotrophy features unraveled by the genomic analysis of rust fungi.</title>
        <authorList>
            <person name="Duplessis S."/>
            <person name="Cuomo C.A."/>
            <person name="Lin Y.-C."/>
            <person name="Aerts A."/>
            <person name="Tisserant E."/>
            <person name="Veneault-Fourrey C."/>
            <person name="Joly D.L."/>
            <person name="Hacquard S."/>
            <person name="Amselem J."/>
            <person name="Cantarel B.L."/>
            <person name="Chiu R."/>
            <person name="Coutinho P.M."/>
            <person name="Feau N."/>
            <person name="Field M."/>
            <person name="Frey P."/>
            <person name="Gelhaye E."/>
            <person name="Goldberg J."/>
            <person name="Grabherr M.G."/>
            <person name="Kodira C.D."/>
            <person name="Kohler A."/>
            <person name="Kuees U."/>
            <person name="Lindquist E.A."/>
            <person name="Lucas S.M."/>
            <person name="Mago R."/>
            <person name="Mauceli E."/>
            <person name="Morin E."/>
            <person name="Murat C."/>
            <person name="Pangilinan J.L."/>
            <person name="Park R."/>
            <person name="Pearson M."/>
            <person name="Quesneville H."/>
            <person name="Rouhier N."/>
            <person name="Sakthikumar S."/>
            <person name="Salamov A.A."/>
            <person name="Schmutz J."/>
            <person name="Selles B."/>
            <person name="Shapiro H."/>
            <person name="Tanguay P."/>
            <person name="Tuskan G.A."/>
            <person name="Henrissat B."/>
            <person name="Van de Peer Y."/>
            <person name="Rouze P."/>
            <person name="Ellis J.G."/>
            <person name="Dodds P.N."/>
            <person name="Schein J.E."/>
            <person name="Zhong S."/>
            <person name="Hamelin R.C."/>
            <person name="Grigoriev I.V."/>
            <person name="Szabo L.J."/>
            <person name="Martin F."/>
        </authorList>
    </citation>
    <scope>NUCLEOTIDE SEQUENCE [LARGE SCALE GENOMIC DNA]</scope>
    <source>
        <strain evidence="3">98AG31 / pathotype 3-4-7</strain>
    </source>
</reference>